<proteinExistence type="predicted"/>
<accession>A0AAF0IFQ1</accession>
<name>A0AAF0IFQ1_9EURO</name>
<sequence length="117" mass="12869">MANTNKLSRSVVKSILENIKSTLAKSKETSKKSSMTLQKKLVPSHPLAGPKPASKSPQKPEAVIKASLVSPVSTSSNSSLTIITRESSRLIQNLFEYVRDHAELSLPICWRHALEFI</sequence>
<reference evidence="2" key="1">
    <citation type="submission" date="2023-03" db="EMBL/GenBank/DDBJ databases">
        <title>Emydomyces testavorans Genome Sequence.</title>
        <authorList>
            <person name="Hoyer L."/>
        </authorList>
    </citation>
    <scope>NUCLEOTIDE SEQUENCE</scope>
    <source>
        <strain evidence="2">16-2883</strain>
    </source>
</reference>
<evidence type="ECO:0000313" key="3">
    <source>
        <dbReference type="Proteomes" id="UP001219355"/>
    </source>
</evidence>
<dbReference type="AlphaFoldDB" id="A0AAF0IFQ1"/>
<evidence type="ECO:0000313" key="2">
    <source>
        <dbReference type="EMBL" id="WEW54748.1"/>
    </source>
</evidence>
<dbReference type="Proteomes" id="UP001219355">
    <property type="component" value="Chromosome 1"/>
</dbReference>
<protein>
    <submittedName>
        <fullName evidence="2">Uncharacterized protein</fullName>
    </submittedName>
</protein>
<feature type="region of interest" description="Disordered" evidence="1">
    <location>
        <begin position="25"/>
        <end position="62"/>
    </location>
</feature>
<organism evidence="2 3">
    <name type="scientific">Emydomyces testavorans</name>
    <dbReference type="NCBI Taxonomy" id="2070801"/>
    <lineage>
        <taxon>Eukaryota</taxon>
        <taxon>Fungi</taxon>
        <taxon>Dikarya</taxon>
        <taxon>Ascomycota</taxon>
        <taxon>Pezizomycotina</taxon>
        <taxon>Eurotiomycetes</taxon>
        <taxon>Eurotiomycetidae</taxon>
        <taxon>Onygenales</taxon>
        <taxon>Nannizziopsiaceae</taxon>
        <taxon>Emydomyces</taxon>
    </lineage>
</organism>
<dbReference type="EMBL" id="CP120627">
    <property type="protein sequence ID" value="WEW54748.1"/>
    <property type="molecule type" value="Genomic_DNA"/>
</dbReference>
<keyword evidence="3" id="KW-1185">Reference proteome</keyword>
<gene>
    <name evidence="2" type="ORF">PRK78_000173</name>
</gene>
<evidence type="ECO:0000256" key="1">
    <source>
        <dbReference type="SAM" id="MobiDB-lite"/>
    </source>
</evidence>